<evidence type="ECO:0000313" key="1">
    <source>
        <dbReference type="EMBL" id="KAF5643426.1"/>
    </source>
</evidence>
<evidence type="ECO:0000313" key="2">
    <source>
        <dbReference type="Proteomes" id="UP000530670"/>
    </source>
</evidence>
<keyword evidence="2" id="KW-1185">Reference proteome</keyword>
<comment type="caution">
    <text evidence="1">The sequence shown here is derived from an EMBL/GenBank/DDBJ whole genome shotgun (WGS) entry which is preliminary data.</text>
</comment>
<dbReference type="SUPFAM" id="SSF56849">
    <property type="entry name" value="delta-Endotoxin (insectocide), N-terminal domain"/>
    <property type="match status" value="1"/>
</dbReference>
<proteinExistence type="predicted"/>
<dbReference type="OrthoDB" id="5065185at2759"/>
<dbReference type="GO" id="GO:0090729">
    <property type="term" value="F:toxin activity"/>
    <property type="evidence" value="ECO:0007669"/>
    <property type="project" value="InterPro"/>
</dbReference>
<protein>
    <submittedName>
        <fullName evidence="1">Twin-arginine translocation pathway signal</fullName>
    </submittedName>
</protein>
<gene>
    <name evidence="1" type="ORF">FTJAE_3226</name>
</gene>
<dbReference type="AlphaFoldDB" id="A0A8H5W1I5"/>
<sequence>MISDDLTRQMKVVTTHDVLHAASIDNPEKYMPKEDVESDNVNKVLKVVVSVGLNEVPVVGGMLSGLLDLFWPGGDDDTWEGIKDKVERLVDEKIGEETANANRLRLKGIFKALRNFADEPAKVQARSFHGVLDILMENEPSFIENAAPWYNLPYLVPFGTLYLSALYTQWKYCKKIDKVKDSKSSESSYKETLEREVYRLQRFVQEAKKNCIERRKKDIKMKGMYAAFDQITMEDPHSHAEVTVTGALGEMEPMFANARKQLDFEVEFKYSAEIDKILEPTRLWGRFIPGHEDDVQTYHHLEYPGSIWKGITSETKFTNPQAASGTLGRLCKIELHVCPDYYDTKEVVGLSFIFENTKLMLGSSRGGYVFNIDLGKEAVIVGVTTKVSTDYRDRDRIEYIGFTSAVPTIDGQGRLRYEQSWTLGNKFQPRDGVEYKEFTCTSEDGKSPPTCMLYAVGWSYDHTSDGYLGMFQPVFGCLETIERDGKSTWSFEN</sequence>
<dbReference type="EMBL" id="JAAQRI010000063">
    <property type="protein sequence ID" value="KAF5643426.1"/>
    <property type="molecule type" value="Genomic_DNA"/>
</dbReference>
<reference evidence="1 2" key="1">
    <citation type="submission" date="2020-05" db="EMBL/GenBank/DDBJ databases">
        <title>Identification and distribution of gene clusters putatively required for synthesis of sphingolipid metabolism inhibitors in phylogenetically diverse species of the filamentous fungus Fusarium.</title>
        <authorList>
            <person name="Kim H.-S."/>
            <person name="Busman M."/>
            <person name="Brown D.W."/>
            <person name="Divon H."/>
            <person name="Uhlig S."/>
            <person name="Proctor R.H."/>
        </authorList>
    </citation>
    <scope>NUCLEOTIDE SEQUENCE [LARGE SCALE GENOMIC DNA]</scope>
    <source>
        <strain evidence="1 2">NRRL 66243</strain>
    </source>
</reference>
<name>A0A8H5W1I5_9HYPO</name>
<organism evidence="1 2">
    <name type="scientific">Fusarium tjaetaba</name>
    <dbReference type="NCBI Taxonomy" id="1567544"/>
    <lineage>
        <taxon>Eukaryota</taxon>
        <taxon>Fungi</taxon>
        <taxon>Dikarya</taxon>
        <taxon>Ascomycota</taxon>
        <taxon>Pezizomycotina</taxon>
        <taxon>Sordariomycetes</taxon>
        <taxon>Hypocreomycetidae</taxon>
        <taxon>Hypocreales</taxon>
        <taxon>Nectriaceae</taxon>
        <taxon>Fusarium</taxon>
        <taxon>Fusarium fujikuroi species complex</taxon>
    </lineage>
</organism>
<dbReference type="InterPro" id="IPR036716">
    <property type="entry name" value="Pest_crys_N_sf"/>
</dbReference>
<dbReference type="Gene3D" id="1.20.190.10">
    <property type="entry name" value="Pesticidal crystal protein, N-terminal domain"/>
    <property type="match status" value="1"/>
</dbReference>
<dbReference type="Proteomes" id="UP000530670">
    <property type="component" value="Unassembled WGS sequence"/>
</dbReference>
<accession>A0A8H5W1I5</accession>
<dbReference type="GeneID" id="59301771"/>
<dbReference type="RefSeq" id="XP_037209618.1">
    <property type="nucleotide sequence ID" value="XM_037349501.1"/>
</dbReference>